<keyword evidence="2" id="KW-1185">Reference proteome</keyword>
<dbReference type="EMBL" id="JAMZIH010007600">
    <property type="protein sequence ID" value="KAJ1672942.1"/>
    <property type="molecule type" value="Genomic_DNA"/>
</dbReference>
<protein>
    <submittedName>
        <fullName evidence="1">Uncharacterized protein</fullName>
    </submittedName>
</protein>
<sequence length="188" mass="20891">MHFYAQHGRAPRVLVTGSLGQLGIGFVRLMRSKYGASNVIATDIRRPSDEFWSTGPFAYADVLDYKGLERLVVDNGIDWIVHFSAVLSAVGEKNPQLALKVNLNGFQNVLDLAKAHQLRLLSPSTIGAFGPSTPKDKTPDITIMRPKTIYGITKLHMELMGEYYHQRYGLDFRSLRYPGIISADTPPG</sequence>
<gene>
    <name evidence="1" type="ORF">EV182_006186</name>
</gene>
<name>A0ACC1HCE1_9FUNG</name>
<accession>A0ACC1HCE1</accession>
<organism evidence="1 2">
    <name type="scientific">Spiromyces aspiralis</name>
    <dbReference type="NCBI Taxonomy" id="68401"/>
    <lineage>
        <taxon>Eukaryota</taxon>
        <taxon>Fungi</taxon>
        <taxon>Fungi incertae sedis</taxon>
        <taxon>Zoopagomycota</taxon>
        <taxon>Kickxellomycotina</taxon>
        <taxon>Kickxellomycetes</taxon>
        <taxon>Kickxellales</taxon>
        <taxon>Kickxellaceae</taxon>
        <taxon>Spiromyces</taxon>
    </lineage>
</organism>
<dbReference type="Proteomes" id="UP001145114">
    <property type="component" value="Unassembled WGS sequence"/>
</dbReference>
<comment type="caution">
    <text evidence="1">The sequence shown here is derived from an EMBL/GenBank/DDBJ whole genome shotgun (WGS) entry which is preliminary data.</text>
</comment>
<proteinExistence type="predicted"/>
<reference evidence="1" key="1">
    <citation type="submission" date="2022-06" db="EMBL/GenBank/DDBJ databases">
        <title>Phylogenomic reconstructions and comparative analyses of Kickxellomycotina fungi.</title>
        <authorList>
            <person name="Reynolds N.K."/>
            <person name="Stajich J.E."/>
            <person name="Barry K."/>
            <person name="Grigoriev I.V."/>
            <person name="Crous P."/>
            <person name="Smith M.E."/>
        </authorList>
    </citation>
    <scope>NUCLEOTIDE SEQUENCE</scope>
    <source>
        <strain evidence="1">RSA 2271</strain>
    </source>
</reference>
<evidence type="ECO:0000313" key="2">
    <source>
        <dbReference type="Proteomes" id="UP001145114"/>
    </source>
</evidence>
<feature type="non-terminal residue" evidence="1">
    <location>
        <position position="188"/>
    </location>
</feature>
<evidence type="ECO:0000313" key="1">
    <source>
        <dbReference type="EMBL" id="KAJ1672942.1"/>
    </source>
</evidence>